<sequence length="58" mass="6373">MNALKDLGLDVTKGAVNTEGSVKQSKFCITRLKKKVKPVATLCLNRLISTHYKHSSIS</sequence>
<keyword evidence="2" id="KW-1185">Reference proteome</keyword>
<dbReference type="InParanoid" id="V4SDN9"/>
<evidence type="ECO:0000313" key="1">
    <source>
        <dbReference type="EMBL" id="ESR45708.1"/>
    </source>
</evidence>
<name>V4SDN9_CITCL</name>
<proteinExistence type="predicted"/>
<dbReference type="AlphaFoldDB" id="V4SDN9"/>
<reference evidence="1 2" key="1">
    <citation type="submission" date="2013-10" db="EMBL/GenBank/DDBJ databases">
        <authorList>
            <consortium name="International Citrus Genome Consortium"/>
            <person name="Jenkins J."/>
            <person name="Schmutz J."/>
            <person name="Prochnik S."/>
            <person name="Rokhsar D."/>
            <person name="Gmitter F."/>
            <person name="Ollitrault P."/>
            <person name="Machado M."/>
            <person name="Talon M."/>
            <person name="Wincker P."/>
            <person name="Jaillon O."/>
            <person name="Morgante M."/>
        </authorList>
    </citation>
    <scope>NUCLEOTIDE SEQUENCE</scope>
    <source>
        <strain evidence="2">cv. Clemenules</strain>
    </source>
</reference>
<evidence type="ECO:0000313" key="2">
    <source>
        <dbReference type="Proteomes" id="UP000030687"/>
    </source>
</evidence>
<dbReference type="Gramene" id="ESR45708">
    <property type="protein sequence ID" value="ESR45708"/>
    <property type="gene ID" value="CICLE_v10003167mg"/>
</dbReference>
<protein>
    <submittedName>
        <fullName evidence="1">Uncharacterized protein</fullName>
    </submittedName>
</protein>
<accession>V4SDN9</accession>
<dbReference type="Proteomes" id="UP000030687">
    <property type="component" value="Unassembled WGS sequence"/>
</dbReference>
<organism evidence="1 2">
    <name type="scientific">Citrus clementina</name>
    <name type="common">Clementine</name>
    <name type="synonym">Citrus deliciosa x Citrus sinensis</name>
    <dbReference type="NCBI Taxonomy" id="85681"/>
    <lineage>
        <taxon>Eukaryota</taxon>
        <taxon>Viridiplantae</taxon>
        <taxon>Streptophyta</taxon>
        <taxon>Embryophyta</taxon>
        <taxon>Tracheophyta</taxon>
        <taxon>Spermatophyta</taxon>
        <taxon>Magnoliopsida</taxon>
        <taxon>eudicotyledons</taxon>
        <taxon>Gunneridae</taxon>
        <taxon>Pentapetalae</taxon>
        <taxon>rosids</taxon>
        <taxon>malvids</taxon>
        <taxon>Sapindales</taxon>
        <taxon>Rutaceae</taxon>
        <taxon>Aurantioideae</taxon>
        <taxon>Citrus</taxon>
    </lineage>
</organism>
<gene>
    <name evidence="1" type="ORF">CICLE_v10003167mg</name>
</gene>
<dbReference type="KEGG" id="cic:CICLE_v10003167mg"/>
<dbReference type="EMBL" id="KI536799">
    <property type="protein sequence ID" value="ESR45708.1"/>
    <property type="molecule type" value="Genomic_DNA"/>
</dbReference>